<keyword evidence="1" id="KW-0238">DNA-binding</keyword>
<dbReference type="GO" id="GO:0003677">
    <property type="term" value="F:DNA binding"/>
    <property type="evidence" value="ECO:0007669"/>
    <property type="project" value="UniProtKB-KW"/>
</dbReference>
<dbReference type="CDD" id="cd00093">
    <property type="entry name" value="HTH_XRE"/>
    <property type="match status" value="1"/>
</dbReference>
<feature type="transmembrane region" description="Helical" evidence="3">
    <location>
        <begin position="335"/>
        <end position="358"/>
    </location>
</feature>
<dbReference type="PROSITE" id="PS50943">
    <property type="entry name" value="HTH_CROC1"/>
    <property type="match status" value="1"/>
</dbReference>
<reference evidence="5" key="1">
    <citation type="journal article" date="2020" name="Biotechnol. Biofuels">
        <title>New insights from the biogas microbiome by comprehensive genome-resolved metagenomics of nearly 1600 species originating from multiple anaerobic digesters.</title>
        <authorList>
            <person name="Campanaro S."/>
            <person name="Treu L."/>
            <person name="Rodriguez-R L.M."/>
            <person name="Kovalovszki A."/>
            <person name="Ziels R.M."/>
            <person name="Maus I."/>
            <person name="Zhu X."/>
            <person name="Kougias P.G."/>
            <person name="Basile A."/>
            <person name="Luo G."/>
            <person name="Schluter A."/>
            <person name="Konstantinidis K.T."/>
            <person name="Angelidaki I."/>
        </authorList>
    </citation>
    <scope>NUCLEOTIDE SEQUENCE</scope>
    <source>
        <strain evidence="5">AS01afH2WH_6</strain>
    </source>
</reference>
<feature type="transmembrane region" description="Helical" evidence="3">
    <location>
        <begin position="252"/>
        <end position="270"/>
    </location>
</feature>
<dbReference type="SUPFAM" id="SSF47413">
    <property type="entry name" value="lambda repressor-like DNA-binding domains"/>
    <property type="match status" value="1"/>
</dbReference>
<evidence type="ECO:0000256" key="2">
    <source>
        <dbReference type="SAM" id="MobiDB-lite"/>
    </source>
</evidence>
<protein>
    <submittedName>
        <fullName evidence="5">Helix-turn-helix transcriptional regulator</fullName>
    </submittedName>
</protein>
<feature type="transmembrane region" description="Helical" evidence="3">
    <location>
        <begin position="162"/>
        <end position="182"/>
    </location>
</feature>
<feature type="transmembrane region" description="Helical" evidence="3">
    <location>
        <begin position="212"/>
        <end position="232"/>
    </location>
</feature>
<name>A0A971D0T1_9BIFI</name>
<sequence length="366" mass="38853">MGFSNNLQSLRSQRNMTQERLAMLLGVSRQAISKWESEKAYPEMDKLLMICDLFGCTLDDLVLGDVNNPQAFRGSGHTHEADAGKRPDGEPSTGTAAMLATSMTSMASSATGRAPATDITGYDAHRKSFALRIASGVAALIAGTAFMPLFGEGGSEEGTGMFFAVAIMFIAIVIGLALIIPAGMSHAEFRRKHPFVENFYTDEDHAQSARQLAVGIVIGIACILAGVAVVVFSDAMDGAGNTAVGWSNAATTVLLLAVSIGTFCFILFGVRHGMLDINEYNQESEQEQTSHTSHGKYGRISGAVCSVIMIVATIVALLALFGGDPSNMGFFGLSLPFWMAWVIGGLLCGVTNVVFEVLDDGEKKRS</sequence>
<dbReference type="Gene3D" id="1.10.260.40">
    <property type="entry name" value="lambda repressor-like DNA-binding domains"/>
    <property type="match status" value="1"/>
</dbReference>
<dbReference type="AlphaFoldDB" id="A0A971D0T1"/>
<gene>
    <name evidence="5" type="ORF">GXW98_09205</name>
</gene>
<comment type="caution">
    <text evidence="5">The sequence shown here is derived from an EMBL/GenBank/DDBJ whole genome shotgun (WGS) entry which is preliminary data.</text>
</comment>
<evidence type="ECO:0000313" key="5">
    <source>
        <dbReference type="EMBL" id="NLT80439.1"/>
    </source>
</evidence>
<dbReference type="Proteomes" id="UP000767327">
    <property type="component" value="Unassembled WGS sequence"/>
</dbReference>
<evidence type="ECO:0000259" key="4">
    <source>
        <dbReference type="PROSITE" id="PS50943"/>
    </source>
</evidence>
<feature type="domain" description="HTH cro/C1-type" evidence="4">
    <location>
        <begin position="7"/>
        <end position="61"/>
    </location>
</feature>
<dbReference type="SMART" id="SM00530">
    <property type="entry name" value="HTH_XRE"/>
    <property type="match status" value="1"/>
</dbReference>
<feature type="compositionally biased region" description="Basic and acidic residues" evidence="2">
    <location>
        <begin position="77"/>
        <end position="89"/>
    </location>
</feature>
<dbReference type="InterPro" id="IPR001387">
    <property type="entry name" value="Cro/C1-type_HTH"/>
</dbReference>
<dbReference type="PANTHER" id="PTHR46558:SF15">
    <property type="entry name" value="HELIX-TURN-HELIX DOMAIN PROTEIN"/>
    <property type="match status" value="1"/>
</dbReference>
<organism evidence="5 6">
    <name type="scientific">Bifidobacterium crudilactis</name>
    <dbReference type="NCBI Taxonomy" id="327277"/>
    <lineage>
        <taxon>Bacteria</taxon>
        <taxon>Bacillati</taxon>
        <taxon>Actinomycetota</taxon>
        <taxon>Actinomycetes</taxon>
        <taxon>Bifidobacteriales</taxon>
        <taxon>Bifidobacteriaceae</taxon>
        <taxon>Bifidobacterium</taxon>
    </lineage>
</organism>
<dbReference type="EMBL" id="JAAXZR010000027">
    <property type="protein sequence ID" value="NLT80439.1"/>
    <property type="molecule type" value="Genomic_DNA"/>
</dbReference>
<evidence type="ECO:0000256" key="1">
    <source>
        <dbReference type="ARBA" id="ARBA00023125"/>
    </source>
</evidence>
<accession>A0A971D0T1</accession>
<keyword evidence="3" id="KW-0812">Transmembrane</keyword>
<evidence type="ECO:0000256" key="3">
    <source>
        <dbReference type="SAM" id="Phobius"/>
    </source>
</evidence>
<keyword evidence="3" id="KW-1133">Transmembrane helix</keyword>
<dbReference type="Pfam" id="PF01381">
    <property type="entry name" value="HTH_3"/>
    <property type="match status" value="1"/>
</dbReference>
<reference evidence="5" key="2">
    <citation type="submission" date="2020-01" db="EMBL/GenBank/DDBJ databases">
        <authorList>
            <person name="Campanaro S."/>
        </authorList>
    </citation>
    <scope>NUCLEOTIDE SEQUENCE</scope>
    <source>
        <strain evidence="5">AS01afH2WH_6</strain>
    </source>
</reference>
<evidence type="ECO:0000313" key="6">
    <source>
        <dbReference type="Proteomes" id="UP000767327"/>
    </source>
</evidence>
<proteinExistence type="predicted"/>
<feature type="transmembrane region" description="Helical" evidence="3">
    <location>
        <begin position="129"/>
        <end position="150"/>
    </location>
</feature>
<dbReference type="RefSeq" id="WP_273174629.1">
    <property type="nucleotide sequence ID" value="NZ_JAAXZR010000027.1"/>
</dbReference>
<feature type="transmembrane region" description="Helical" evidence="3">
    <location>
        <begin position="300"/>
        <end position="323"/>
    </location>
</feature>
<dbReference type="InterPro" id="IPR010982">
    <property type="entry name" value="Lambda_DNA-bd_dom_sf"/>
</dbReference>
<feature type="region of interest" description="Disordered" evidence="2">
    <location>
        <begin position="73"/>
        <end position="94"/>
    </location>
</feature>
<keyword evidence="3" id="KW-0472">Membrane</keyword>
<dbReference type="PANTHER" id="PTHR46558">
    <property type="entry name" value="TRACRIPTIONAL REGULATORY PROTEIN-RELATED-RELATED"/>
    <property type="match status" value="1"/>
</dbReference>